<evidence type="ECO:0000256" key="9">
    <source>
        <dbReference type="ARBA" id="ARBA00023002"/>
    </source>
</evidence>
<evidence type="ECO:0000256" key="6">
    <source>
        <dbReference type="ARBA" id="ARBA00022692"/>
    </source>
</evidence>
<dbReference type="GO" id="GO:0052851">
    <property type="term" value="F:ferric-chelate reductase (NADPH) activity"/>
    <property type="evidence" value="ECO:0007669"/>
    <property type="project" value="UniProtKB-EC"/>
</dbReference>
<dbReference type="GO" id="GO:0006879">
    <property type="term" value="P:intracellular iron ion homeostasis"/>
    <property type="evidence" value="ECO:0007669"/>
    <property type="project" value="TreeGrafter"/>
</dbReference>
<dbReference type="CDD" id="cd06186">
    <property type="entry name" value="NOX_Duox_like_FAD_NADP"/>
    <property type="match status" value="1"/>
</dbReference>
<evidence type="ECO:0000256" key="2">
    <source>
        <dbReference type="ARBA" id="ARBA00006278"/>
    </source>
</evidence>
<feature type="transmembrane region" description="Helical" evidence="13">
    <location>
        <begin position="79"/>
        <end position="98"/>
    </location>
</feature>
<dbReference type="SUPFAM" id="SSF52343">
    <property type="entry name" value="Ferredoxin reductase-like, C-terminal NADP-linked domain"/>
    <property type="match status" value="1"/>
</dbReference>
<dbReference type="InterPro" id="IPR039261">
    <property type="entry name" value="FNR_nucleotide-bd"/>
</dbReference>
<evidence type="ECO:0000256" key="5">
    <source>
        <dbReference type="ARBA" id="ARBA00022475"/>
    </source>
</evidence>
<feature type="transmembrane region" description="Helical" evidence="13">
    <location>
        <begin position="288"/>
        <end position="305"/>
    </location>
</feature>
<keyword evidence="11 13" id="KW-0472">Membrane</keyword>
<proteinExistence type="inferred from homology"/>
<dbReference type="SUPFAM" id="SSF63380">
    <property type="entry name" value="Riboflavin synthase domain-like"/>
    <property type="match status" value="1"/>
</dbReference>
<keyword evidence="4" id="KW-0813">Transport</keyword>
<keyword evidence="8 13" id="KW-1133">Transmembrane helix</keyword>
<reference evidence="15 16" key="1">
    <citation type="submission" date="2021-11" db="EMBL/GenBank/DDBJ databases">
        <title>Black yeast isolated from Biological Soil Crust.</title>
        <authorList>
            <person name="Kurbessoian T."/>
        </authorList>
    </citation>
    <scope>NUCLEOTIDE SEQUENCE [LARGE SCALE GENOMIC DNA]</scope>
    <source>
        <strain evidence="15 16">CCFEE 5522</strain>
    </source>
</reference>
<dbReference type="GO" id="GO:0006826">
    <property type="term" value="P:iron ion transport"/>
    <property type="evidence" value="ECO:0007669"/>
    <property type="project" value="TreeGrafter"/>
</dbReference>
<evidence type="ECO:0000259" key="14">
    <source>
        <dbReference type="PROSITE" id="PS51384"/>
    </source>
</evidence>
<dbReference type="InterPro" id="IPR017927">
    <property type="entry name" value="FAD-bd_FR_type"/>
</dbReference>
<protein>
    <recommendedName>
        <fullName evidence="3">ferric-chelate reductase (NADPH)</fullName>
        <ecNumber evidence="3">1.16.1.9</ecNumber>
    </recommendedName>
</protein>
<evidence type="ECO:0000256" key="11">
    <source>
        <dbReference type="ARBA" id="ARBA00023136"/>
    </source>
</evidence>
<dbReference type="GO" id="GO:0015677">
    <property type="term" value="P:copper ion import"/>
    <property type="evidence" value="ECO:0007669"/>
    <property type="project" value="TreeGrafter"/>
</dbReference>
<dbReference type="InterPro" id="IPR051410">
    <property type="entry name" value="Ferric/Cupric_Reductase"/>
</dbReference>
<evidence type="ECO:0000313" key="16">
    <source>
        <dbReference type="Proteomes" id="UP001324427"/>
    </source>
</evidence>
<comment type="similarity">
    <text evidence="2">Belongs to the ferric reductase (FRE) family.</text>
</comment>
<feature type="transmembrane region" description="Helical" evidence="13">
    <location>
        <begin position="118"/>
        <end position="144"/>
    </location>
</feature>
<name>A0AAV9JXT6_9PEZI</name>
<dbReference type="Gene3D" id="3.40.50.80">
    <property type="entry name" value="Nucleotide-binding domain of ferredoxin-NADP reductase (FNR) module"/>
    <property type="match status" value="1"/>
</dbReference>
<sequence length="496" mass="54359">MLGYLLVFSLVGIVYNTWVTPIKGSTLHNTRTGLGGFSDRVGALAYALTPFTILLSNRESILSLITGIPHQHFNFLHRWLGRIMFVQAFLHTLGWTIIEGKLYQPQPSAYAGLMAEQYIIFGVVAMFLITLMLVLSTQTAIGWIGYEAFKLSHWIIAVLYIGACWGHWDKLWCWMVPSLALVVIDQAVRGLRTLYIHAGRREGSSFGFKCAEARISLLGTGDDLVVRLDFDYEHPEPWQAGQHFHVCFPSLSVWQSHPFTPSSSPDPNTKMQHHTYLLRVRKGQTARLAALGNAATVPAILSGPYGRAYPSYDAENVLAVAGGTGVTFAVPIVLAALKHQVAAKSALEFVWVVGKAQDILWLEPEMALLKSAMKASPNLRVKVFVTRDSEPHQGFGLDNEAEKGGVSRAASTASSDHAILESLLVQDIAGFSVSFLGDHHPAMAEIVDDFVDRSETVGGTMEIVGSGPEAMGSDLRSAVSNVRVAENLNFHWDSRA</sequence>
<dbReference type="SFLD" id="SFLDG01168">
    <property type="entry name" value="Ferric_reductase_subgroup_(FRE"/>
    <property type="match status" value="1"/>
</dbReference>
<dbReference type="SFLD" id="SFLDS00052">
    <property type="entry name" value="Ferric_Reductase_Domain"/>
    <property type="match status" value="1"/>
</dbReference>
<dbReference type="Pfam" id="PF08022">
    <property type="entry name" value="FAD_binding_8"/>
    <property type="match status" value="1"/>
</dbReference>
<evidence type="ECO:0000256" key="13">
    <source>
        <dbReference type="SAM" id="Phobius"/>
    </source>
</evidence>
<feature type="transmembrane region" description="Helical" evidence="13">
    <location>
        <begin position="151"/>
        <end position="168"/>
    </location>
</feature>
<dbReference type="AlphaFoldDB" id="A0AAV9JXT6"/>
<evidence type="ECO:0000256" key="8">
    <source>
        <dbReference type="ARBA" id="ARBA00022989"/>
    </source>
</evidence>
<dbReference type="Pfam" id="PF01794">
    <property type="entry name" value="Ferric_reduct"/>
    <property type="match status" value="1"/>
</dbReference>
<keyword evidence="10" id="KW-0406">Ion transport</keyword>
<keyword evidence="5" id="KW-1003">Cell membrane</keyword>
<evidence type="ECO:0000256" key="10">
    <source>
        <dbReference type="ARBA" id="ARBA00023065"/>
    </source>
</evidence>
<feature type="transmembrane region" description="Helical" evidence="13">
    <location>
        <begin position="317"/>
        <end position="337"/>
    </location>
</feature>
<dbReference type="Pfam" id="PF08030">
    <property type="entry name" value="NAD_binding_6"/>
    <property type="match status" value="1"/>
</dbReference>
<evidence type="ECO:0000256" key="3">
    <source>
        <dbReference type="ARBA" id="ARBA00012668"/>
    </source>
</evidence>
<gene>
    <name evidence="15" type="ORF">LTR36_000182</name>
</gene>
<comment type="catalytic activity">
    <reaction evidence="12">
        <text>2 a Fe(II)-siderophore + NADP(+) + H(+) = 2 a Fe(III)-siderophore + NADPH</text>
        <dbReference type="Rhea" id="RHEA:28795"/>
        <dbReference type="Rhea" id="RHEA-COMP:11342"/>
        <dbReference type="Rhea" id="RHEA-COMP:11344"/>
        <dbReference type="ChEBI" id="CHEBI:15378"/>
        <dbReference type="ChEBI" id="CHEBI:29033"/>
        <dbReference type="ChEBI" id="CHEBI:29034"/>
        <dbReference type="ChEBI" id="CHEBI:57783"/>
        <dbReference type="ChEBI" id="CHEBI:58349"/>
        <dbReference type="EC" id="1.16.1.9"/>
    </reaction>
</comment>
<dbReference type="PROSITE" id="PS51384">
    <property type="entry name" value="FAD_FR"/>
    <property type="match status" value="1"/>
</dbReference>
<keyword evidence="7" id="KW-0249">Electron transport</keyword>
<accession>A0AAV9JXT6</accession>
<keyword evidence="9" id="KW-0560">Oxidoreductase</keyword>
<evidence type="ECO:0000313" key="15">
    <source>
        <dbReference type="EMBL" id="KAK4550603.1"/>
    </source>
</evidence>
<keyword evidence="16" id="KW-1185">Reference proteome</keyword>
<dbReference type="InterPro" id="IPR013112">
    <property type="entry name" value="FAD-bd_8"/>
</dbReference>
<dbReference type="PANTHER" id="PTHR32361:SF3">
    <property type="entry name" value="REDUCTASE, PUTATIVE (AFU_ORTHOLOGUE AFUA_6G13750)-RELATED"/>
    <property type="match status" value="1"/>
</dbReference>
<evidence type="ECO:0000256" key="4">
    <source>
        <dbReference type="ARBA" id="ARBA00022448"/>
    </source>
</evidence>
<dbReference type="Proteomes" id="UP001324427">
    <property type="component" value="Unassembled WGS sequence"/>
</dbReference>
<evidence type="ECO:0000256" key="7">
    <source>
        <dbReference type="ARBA" id="ARBA00022982"/>
    </source>
</evidence>
<organism evidence="15 16">
    <name type="scientific">Oleoguttula mirabilis</name>
    <dbReference type="NCBI Taxonomy" id="1507867"/>
    <lineage>
        <taxon>Eukaryota</taxon>
        <taxon>Fungi</taxon>
        <taxon>Dikarya</taxon>
        <taxon>Ascomycota</taxon>
        <taxon>Pezizomycotina</taxon>
        <taxon>Dothideomycetes</taxon>
        <taxon>Dothideomycetidae</taxon>
        <taxon>Mycosphaerellales</taxon>
        <taxon>Teratosphaeriaceae</taxon>
        <taxon>Oleoguttula</taxon>
    </lineage>
</organism>
<evidence type="ECO:0000256" key="1">
    <source>
        <dbReference type="ARBA" id="ARBA00004651"/>
    </source>
</evidence>
<comment type="subcellular location">
    <subcellularLocation>
        <location evidence="1">Cell membrane</location>
        <topology evidence="1">Multi-pass membrane protein</topology>
    </subcellularLocation>
</comment>
<feature type="domain" description="FAD-binding FR-type" evidence="14">
    <location>
        <begin position="205"/>
        <end position="311"/>
    </location>
</feature>
<evidence type="ECO:0000256" key="12">
    <source>
        <dbReference type="ARBA" id="ARBA00048483"/>
    </source>
</evidence>
<dbReference type="EC" id="1.16.1.9" evidence="3"/>
<keyword evidence="6 13" id="KW-0812">Transmembrane</keyword>
<dbReference type="InterPro" id="IPR013130">
    <property type="entry name" value="Fe3_Rdtase_TM_dom"/>
</dbReference>
<dbReference type="PANTHER" id="PTHR32361">
    <property type="entry name" value="FERRIC/CUPRIC REDUCTASE TRANSMEMBRANE COMPONENT"/>
    <property type="match status" value="1"/>
</dbReference>
<comment type="caution">
    <text evidence="15">The sequence shown here is derived from an EMBL/GenBank/DDBJ whole genome shotgun (WGS) entry which is preliminary data.</text>
</comment>
<dbReference type="GO" id="GO:0005886">
    <property type="term" value="C:plasma membrane"/>
    <property type="evidence" value="ECO:0007669"/>
    <property type="project" value="UniProtKB-SubCell"/>
</dbReference>
<dbReference type="InterPro" id="IPR017938">
    <property type="entry name" value="Riboflavin_synthase-like_b-brl"/>
</dbReference>
<dbReference type="InterPro" id="IPR013121">
    <property type="entry name" value="Fe_red_NAD-bd_6"/>
</dbReference>
<dbReference type="EMBL" id="JAVFHQ010000001">
    <property type="protein sequence ID" value="KAK4550603.1"/>
    <property type="molecule type" value="Genomic_DNA"/>
</dbReference>